<dbReference type="GO" id="GO:0032934">
    <property type="term" value="F:sterol binding"/>
    <property type="evidence" value="ECO:0007669"/>
    <property type="project" value="TreeGrafter"/>
</dbReference>
<dbReference type="SUPFAM" id="SSF50729">
    <property type="entry name" value="PH domain-like"/>
    <property type="match status" value="1"/>
</dbReference>
<dbReference type="InterPro" id="IPR000648">
    <property type="entry name" value="Oxysterol-bd"/>
</dbReference>
<protein>
    <submittedName>
        <fullName evidence="1">Uncharacterized protein</fullName>
    </submittedName>
</protein>
<dbReference type="OrthoDB" id="48057at2759"/>
<reference evidence="1" key="1">
    <citation type="thesis" date="2021" institute="BYU ScholarsArchive" country="Provo, UT, USA">
        <title>Applications of and Algorithms for Genome Assembly and Genomic Analyses with an Emphasis on Marine Teleosts.</title>
        <authorList>
            <person name="Pickett B.D."/>
        </authorList>
    </citation>
    <scope>NUCLEOTIDE SEQUENCE</scope>
    <source>
        <strain evidence="1">HI-2016</strain>
    </source>
</reference>
<evidence type="ECO:0000313" key="1">
    <source>
        <dbReference type="EMBL" id="KAG9350857.1"/>
    </source>
</evidence>
<sequence>MASIMEGPLSKWTNVMKGWQYRWFVLDYNAGLLSYYTGAVIGIDDEDDSTFTITVDQKTFHFQATRAESFAVHPTTVTPVQQGPAPLSEQPPLLLQQHWQLGGKVMHRGPLSSRSLTSFTLSPLHPHASISLLTATLPTGHPPPPPPCPHPLLCSDTVWCGSTIGRVR</sequence>
<dbReference type="GO" id="GO:0005794">
    <property type="term" value="C:Golgi apparatus"/>
    <property type="evidence" value="ECO:0007669"/>
    <property type="project" value="TreeGrafter"/>
</dbReference>
<keyword evidence="2" id="KW-1185">Reference proteome</keyword>
<dbReference type="InterPro" id="IPR011993">
    <property type="entry name" value="PH-like_dom_sf"/>
</dbReference>
<dbReference type="Proteomes" id="UP000824540">
    <property type="component" value="Unassembled WGS sequence"/>
</dbReference>
<dbReference type="PANTHER" id="PTHR10972">
    <property type="entry name" value="OXYSTEROL-BINDING PROTEIN-RELATED"/>
    <property type="match status" value="1"/>
</dbReference>
<dbReference type="AlphaFoldDB" id="A0A8T2PMG3"/>
<comment type="caution">
    <text evidence="1">The sequence shown here is derived from an EMBL/GenBank/DDBJ whole genome shotgun (WGS) entry which is preliminary data.</text>
</comment>
<dbReference type="PANTHER" id="PTHR10972:SF200">
    <property type="entry name" value="OXYSTEROL-BINDING PROTEIN-RELATED PROTEIN 9"/>
    <property type="match status" value="1"/>
</dbReference>
<gene>
    <name evidence="1" type="ORF">JZ751_024746</name>
</gene>
<organism evidence="1 2">
    <name type="scientific">Albula glossodonta</name>
    <name type="common">roundjaw bonefish</name>
    <dbReference type="NCBI Taxonomy" id="121402"/>
    <lineage>
        <taxon>Eukaryota</taxon>
        <taxon>Metazoa</taxon>
        <taxon>Chordata</taxon>
        <taxon>Craniata</taxon>
        <taxon>Vertebrata</taxon>
        <taxon>Euteleostomi</taxon>
        <taxon>Actinopterygii</taxon>
        <taxon>Neopterygii</taxon>
        <taxon>Teleostei</taxon>
        <taxon>Albuliformes</taxon>
        <taxon>Albulidae</taxon>
        <taxon>Albula</taxon>
    </lineage>
</organism>
<dbReference type="GO" id="GO:0016020">
    <property type="term" value="C:membrane"/>
    <property type="evidence" value="ECO:0007669"/>
    <property type="project" value="TreeGrafter"/>
</dbReference>
<dbReference type="Gene3D" id="2.30.29.30">
    <property type="entry name" value="Pleckstrin-homology domain (PH domain)/Phosphotyrosine-binding domain (PTB)"/>
    <property type="match status" value="1"/>
</dbReference>
<accession>A0A8T2PMG3</accession>
<proteinExistence type="predicted"/>
<dbReference type="GO" id="GO:0005829">
    <property type="term" value="C:cytosol"/>
    <property type="evidence" value="ECO:0007669"/>
    <property type="project" value="TreeGrafter"/>
</dbReference>
<evidence type="ECO:0000313" key="2">
    <source>
        <dbReference type="Proteomes" id="UP000824540"/>
    </source>
</evidence>
<name>A0A8T2PMG3_9TELE</name>
<dbReference type="EMBL" id="JAFBMS010000007">
    <property type="protein sequence ID" value="KAG9350857.1"/>
    <property type="molecule type" value="Genomic_DNA"/>
</dbReference>